<feature type="domain" description="Glycosyl hydrolase family 95 N-terminal" evidence="1">
    <location>
        <begin position="43"/>
        <end position="280"/>
    </location>
</feature>
<evidence type="ECO:0000313" key="5">
    <source>
        <dbReference type="Proteomes" id="UP000594042"/>
    </source>
</evidence>
<dbReference type="InterPro" id="IPR054363">
    <property type="entry name" value="GH95_cat"/>
</dbReference>
<reference evidence="5" key="1">
    <citation type="submission" date="2020-07" db="EMBL/GenBank/DDBJ databases">
        <title>Complete genome sequencing of Coprobacter sp. strain 2CBH44.</title>
        <authorList>
            <person name="Sakamoto M."/>
            <person name="Murakami T."/>
            <person name="Mori H."/>
        </authorList>
    </citation>
    <scope>NUCLEOTIDE SEQUENCE [LARGE SCALE GENOMIC DNA]</scope>
    <source>
        <strain evidence="5">2CBH44</strain>
    </source>
</reference>
<dbReference type="InterPro" id="IPR008928">
    <property type="entry name" value="6-hairpin_glycosidase_sf"/>
</dbReference>
<gene>
    <name evidence="4" type="ORF">Cop2CBH44_02980</name>
</gene>
<evidence type="ECO:0000259" key="2">
    <source>
        <dbReference type="Pfam" id="PF21307"/>
    </source>
</evidence>
<dbReference type="Pfam" id="PF14498">
    <property type="entry name" value="Glyco_hyd_65N_2"/>
    <property type="match status" value="1"/>
</dbReference>
<evidence type="ECO:0000313" key="4">
    <source>
        <dbReference type="EMBL" id="BCI61945.1"/>
    </source>
</evidence>
<feature type="domain" description="Glycosyl hydrolase family 95 catalytic" evidence="3">
    <location>
        <begin position="298"/>
        <end position="713"/>
    </location>
</feature>
<dbReference type="PIRSF" id="PIRSF007663">
    <property type="entry name" value="UCP007663"/>
    <property type="match status" value="1"/>
</dbReference>
<dbReference type="Pfam" id="PF22124">
    <property type="entry name" value="Glyco_hydro_95_cat"/>
    <property type="match status" value="1"/>
</dbReference>
<protein>
    <submittedName>
        <fullName evidence="4">Uncharacterized protein</fullName>
    </submittedName>
</protein>
<organism evidence="4 5">
    <name type="scientific">Coprobacter secundus subsp. similis</name>
    <dbReference type="NCBI Taxonomy" id="2751153"/>
    <lineage>
        <taxon>Bacteria</taxon>
        <taxon>Pseudomonadati</taxon>
        <taxon>Bacteroidota</taxon>
        <taxon>Bacteroidia</taxon>
        <taxon>Bacteroidales</taxon>
        <taxon>Barnesiellaceae</taxon>
        <taxon>Coprobacter</taxon>
    </lineage>
</organism>
<evidence type="ECO:0000259" key="1">
    <source>
        <dbReference type="Pfam" id="PF14498"/>
    </source>
</evidence>
<dbReference type="EMBL" id="AP023322">
    <property type="protein sequence ID" value="BCI61945.1"/>
    <property type="molecule type" value="Genomic_DNA"/>
</dbReference>
<dbReference type="PANTHER" id="PTHR31084">
    <property type="entry name" value="ALPHA-L-FUCOSIDASE 2"/>
    <property type="match status" value="1"/>
</dbReference>
<feature type="domain" description="Alpha fucosidase A-like C-terminal" evidence="2">
    <location>
        <begin position="715"/>
        <end position="792"/>
    </location>
</feature>
<dbReference type="AlphaFoldDB" id="A0A7G1HQF4"/>
<dbReference type="GO" id="GO:0004560">
    <property type="term" value="F:alpha-L-fucosidase activity"/>
    <property type="evidence" value="ECO:0007669"/>
    <property type="project" value="InterPro"/>
</dbReference>
<dbReference type="Proteomes" id="UP000594042">
    <property type="component" value="Chromosome"/>
</dbReference>
<dbReference type="PANTHER" id="PTHR31084:SF0">
    <property type="entry name" value="ALPHA-L-FUCOSIDASE 2"/>
    <property type="match status" value="1"/>
</dbReference>
<keyword evidence="5" id="KW-1185">Reference proteome</keyword>
<dbReference type="Gene3D" id="1.50.10.10">
    <property type="match status" value="1"/>
</dbReference>
<proteinExistence type="predicted"/>
<dbReference type="InterPro" id="IPR049053">
    <property type="entry name" value="AFCA-like_C"/>
</dbReference>
<dbReference type="KEGG" id="copr:Cop2CBH44_02980"/>
<dbReference type="InterPro" id="IPR012341">
    <property type="entry name" value="6hp_glycosidase-like_sf"/>
</dbReference>
<sequence>MRINNPIKYITMKPNKLTHFIVTTVVGTGTLCCCTQPADELSLWYEQPANEWMQAIPIGNGRLGAMIYGGIEEETIALNEITLWSGQPDSTQNDLCGPENLKKIRELFFQGKIEEGNHLGTQHLSGKGKSFGTHLPLGDLKIKFEYDTETTEEYTRRLNLNESVSTVSFKKGNTRYSREYFCSHPDEVIAMRFTADQPGKITTTLSLDLLRQGTSVASKKGLVTAGIALFPNLGPGGVSFNGTFNVYPNGGEIIVSDSTLTIKGANELVILADIRTNYQTEDYPQICFENLQAAANTGYQSLKQRHIEDYKSLFDRMKISLGTPTEDIATDKRWANVKSGKEDVSLDALFYQYGRYMLISSSRPGCPLPANLQGIWNDNLACNMPWTCDYHLDINIQQNYWSANVANLPECNLPLFDYIGQLAKAGHETARKVYGCNGWVAHTVTNAWGYTAPGGGVGWGLNVTAGAWIATHLWNHYLYTKDTDYLRTTGYPLLKKTAEFFVDYMVEDPNTGYLVTGPSISPENSFRYNNGDWCMSMMPTIDRAIVYDIYQACIASAEILNVDADFKERLERDIKKLPPLMIGKSGKVQEWLMDVERSDPSHRHSSHLVALYPLGQISYTQTPELMAASRKSIESQLNAPGWEDTEWSRANMINFFARMKDGAKAYESLLGLYRVFSRENLMTVSPAGIAGAESDIFSFDANEAAVSGMSEMLLQSYDGFIEFLPAIPDSWDKGEVKGICAQGGLVIDMKWAQKRLSNAEIKATREHVFRVYLPEKWGVPVLEINGKKIDANTDKELYDITLSNGDVLSITYR</sequence>
<dbReference type="InterPro" id="IPR027414">
    <property type="entry name" value="GH95_N_dom"/>
</dbReference>
<evidence type="ECO:0000259" key="3">
    <source>
        <dbReference type="Pfam" id="PF22124"/>
    </source>
</evidence>
<dbReference type="InterPro" id="IPR016518">
    <property type="entry name" value="Alpha-L-fucosidase"/>
</dbReference>
<name>A0A7G1HQF4_9BACT</name>
<dbReference type="GO" id="GO:0005975">
    <property type="term" value="P:carbohydrate metabolic process"/>
    <property type="evidence" value="ECO:0007669"/>
    <property type="project" value="InterPro"/>
</dbReference>
<accession>A0A7G1HQF4</accession>
<dbReference type="Pfam" id="PF21307">
    <property type="entry name" value="Glyco_hydro_95_C"/>
    <property type="match status" value="1"/>
</dbReference>
<dbReference type="SUPFAM" id="SSF48208">
    <property type="entry name" value="Six-hairpin glycosidases"/>
    <property type="match status" value="1"/>
</dbReference>